<protein>
    <recommendedName>
        <fullName evidence="2">KNTC1 third ARM-repeats domain-containing protein</fullName>
    </recommendedName>
</protein>
<dbReference type="InterPro" id="IPR052802">
    <property type="entry name" value="KNTC1"/>
</dbReference>
<accession>A0A7S4NG27</accession>
<name>A0A7S4NG27_9STRA</name>
<proteinExistence type="predicted"/>
<dbReference type="GO" id="GO:0031267">
    <property type="term" value="F:small GTPase binding"/>
    <property type="evidence" value="ECO:0007669"/>
    <property type="project" value="TreeGrafter"/>
</dbReference>
<evidence type="ECO:0000256" key="1">
    <source>
        <dbReference type="SAM" id="MobiDB-lite"/>
    </source>
</evidence>
<dbReference type="PANTHER" id="PTHR15688">
    <property type="entry name" value="KINETOCHORE-ASSOCIATED PROTEIN 1"/>
    <property type="match status" value="1"/>
</dbReference>
<sequence>MASVRELLLPRPGDGASRRSRGRTGSDAGGWDDNVGERRFDFGANESLHSASIARHAVACGCSVLGTTPPGRRKGESSADSHWIKWESSFEPYQVQKVASTSDGSVIAVSTTGGTVSLLRGADGAVMATRRVSSEEDAPVNEPIEVTFVSHTDRYDSFVSKKEVLLIVAPLCEQGVDEDVGRESEALDEGHVLPANVLMVSGIDGARLNGDDQSSVARAARNMAIDTLNLELPFGYGGHTVSLNGCFLDEHTIRFLAADSHGNISVHDYDIQSKESSAVKTDAFSDLCVGGKLTFNRKLGFKLDTETNHGPFCLVPSCTGNGSKISWYDVVKLKLVCEHTVPSGTRNERFSMIAMESIRGCDDEATVAVAVVFRSVSNEAFIQVVQAIVSQETDATCTISQPSVVYRVPVAGSDNSQKPPLSISISATFRRPFCFRYITCDMKSSKCKEFESSEGDIAGKFRVLLTKGLFDEADELLTSFSPRSFSSSSEFASIHSSEVALSRFRYMLASGNITKEVMSRAKECLRRLAAGAVSGGDIGFRCLLEASESILMWPTSAFAMSDDINDPLRISSYRMALLGMSATMAGAAKAVPPTRMSALQEEKSKLDAKSSAMQCIEGIILAESNEQVCLSSPLNDVSSVPHLFKTLVAHGSLAVAERVRRSEFGRVVTPEIMASSVIEISATVDPRSYCNWLKEMILPGLSMDHPLLTAIRSWSCQVADDFDDSDDASLGIDASIMLLKTIAEGTARLSTRMHSSFASDSPFRDDKFWNSLGDVPESLDSPSLESPRSIDSSFSSLGFLSPGNAAGRYPLAQVSSIKSSNPTIMKLGLLRSATAKQCSGSLLSRRAGALRSGILPRLSSKSSTVRISIDSEAACEEDGCVEAKLFEAERLQEARALGLPKDIVSLRAYDKVGGPFIAKELIRAISNFGSEERDRRLLSEIKPFCESAHVDFDEAVAEYTKDRCDNNKNDPQTLREAAHLSRLCSSPTNCYVALKVLRTALLCSNPPMTIFQLSQEALEWATDDRIKSELEESSRLLVIDGIVRRYIGNGAREFFRVSDARHGLRLLQHVCRHVDESTVISDALALCDGFTHLSRLEACVQILQRVILAPEKEVSPTAPKQSSRAEQCASMFQSLYSVDAAMAESAGLRLVMFCVDTIDESANHLMKYRSSSEIHKRKALAASSAAVSLLSLLQERCSMHNVTSSDDRSYFVKVGSSSWSSLLAEIQRIHQLQTDFDTFLSLSCLRKGTRNDQVAESFLCPVLVRLEEEELSIIDLRSALSHARRGCRLLWGEDSTRKNSHWWSAVGRAASSVALNAEDDSACMDLIEASGMLDDSVTATAFNALISVALALCARASEEGIHLSADAGGTQPRTEAVLVAMRSIVRANSLLEHVLTSCRDELLSRVLSLSTLTDIVNQVLVRTDSGVGETMDAFRRQLNELARKRRDPLGHDGIVTKSQDGDLSKLKVPPTPTLHSSWYIGDGLLLPPTEALLLSLEYCKMARGSSGQDEQFFSFLDSRGAYSLALRMLNFSSANSLTANMSEDRELSSSFSSSVSSGMSRAALLQDNIRCLAERSLGGSGNGLTSGTIDSQLAVAYILSLPLKLAFKVYKACLPSAMTRRDFGRVVTIANIGVRCGICISPSQSKAGSWSNQQMFVSQCQRLSANAKWWHSLQNHGVTFDPRLFEEGDMQSRGSGKPKLSLEYVASLVPLLIHGSSMCLVKRGGHLNQVLDIITKYVRAFGLDPRLAPQKFVEFLLANPSSEKGDIRQDLVTCTNAAKHSLLLLPSPIARSAVLRRCLVSLEAAENCNKDYERFSTVLSLYRNELANVITQTTKERIDITSFRSEIDKVERRQEALAVLSSFFRGDAVEQRPPFPDLFTPLPRRFKSNKEMPTKRPCGILGPQRSETDLCEFDPLYPLKDCLSADSGTSTATALSPLCVSLGLPPGYIHARSLYERFVKAKKNKSSLPSFESTRFAVSKVHGARDGAQLAEWCAMQYADGTKERLKSLALALSFAMKASSDAEKRRLHNKDDSKLAKDERRALDVVKRISDAKAALSDRMRVQLVLSRQSKGSPQTSQVDAILSVLVDQVHSKHSGEGSISPDDFVDGLLCEGSLMVAESSLDESTYFGTECIRQVAAAVHRACKALSEQYSHVHAGKRARALARRWLVHGDDFSSSGISEIVQKADGHSEGQQLIGDADEDDTANFVLDLNSLGGQEVWSDDVGAGKKMPNITSSVTSEEEPTALIANVSAREKSEHTTARVGIRIAFVMSFADEYKKTTSAKTNGEADENADANRRPLRSKLSSKSSRVRSAGNPVPSESDAVMNHAKELLSIVFARSGSHLTELQSLMSSRQTEHTPLSTKSRHSNATSQVRSSTSLSKTHTFAMRHRALRAASILCPQEALEAVIKEEGYLGNVGSDVSCTLRKCSFGSFLAKEIEEMGLPLPHSCLVQLSTMHFSSYARALWRHHGRSECRGYKGRLLLLLLELCFKDGTISDPTLVIAILDELSPLELPRTMLRSCEFISELDCIDPLLTDSGRSLARCMKKTAQLILSEMQRNLSNELDMNQSLLTLERLGAVVAGLDSLGLGGQLPSFVQIMCQLATTCADIECLSQGILQVALSAACSLEDAEKRRNAFLSISKVSGGKGKEILRRIYVAKSTEDCLVDSSSTTAAIQRIEQAFGADVAAALDT</sequence>
<dbReference type="GO" id="GO:0000070">
    <property type="term" value="P:mitotic sister chromatid segregation"/>
    <property type="evidence" value="ECO:0007669"/>
    <property type="project" value="TreeGrafter"/>
</dbReference>
<dbReference type="GO" id="GO:1990423">
    <property type="term" value="C:RZZ complex"/>
    <property type="evidence" value="ECO:0007669"/>
    <property type="project" value="TreeGrafter"/>
</dbReference>
<dbReference type="InterPro" id="IPR055405">
    <property type="entry name" value="ARM_KNTC1_3rd"/>
</dbReference>
<dbReference type="Pfam" id="PF24515">
    <property type="entry name" value="ARM_KNTC1_3rd"/>
    <property type="match status" value="1"/>
</dbReference>
<dbReference type="PANTHER" id="PTHR15688:SF1">
    <property type="entry name" value="KINETOCHORE-ASSOCIATED PROTEIN 1"/>
    <property type="match status" value="1"/>
</dbReference>
<dbReference type="GO" id="GO:0007094">
    <property type="term" value="P:mitotic spindle assembly checkpoint signaling"/>
    <property type="evidence" value="ECO:0007669"/>
    <property type="project" value="TreeGrafter"/>
</dbReference>
<feature type="region of interest" description="Disordered" evidence="1">
    <location>
        <begin position="1"/>
        <end position="34"/>
    </location>
</feature>
<organism evidence="3">
    <name type="scientific">Odontella aurita</name>
    <dbReference type="NCBI Taxonomy" id="265563"/>
    <lineage>
        <taxon>Eukaryota</taxon>
        <taxon>Sar</taxon>
        <taxon>Stramenopiles</taxon>
        <taxon>Ochrophyta</taxon>
        <taxon>Bacillariophyta</taxon>
        <taxon>Mediophyceae</taxon>
        <taxon>Biddulphiophycidae</taxon>
        <taxon>Eupodiscales</taxon>
        <taxon>Odontellaceae</taxon>
        <taxon>Odontella</taxon>
    </lineage>
</organism>
<dbReference type="GO" id="GO:1903394">
    <property type="term" value="P:protein localization to kinetochore involved in kinetochore assembly"/>
    <property type="evidence" value="ECO:0007669"/>
    <property type="project" value="TreeGrafter"/>
</dbReference>
<feature type="region of interest" description="Disordered" evidence="1">
    <location>
        <begin position="2351"/>
        <end position="2382"/>
    </location>
</feature>
<evidence type="ECO:0000313" key="3">
    <source>
        <dbReference type="EMBL" id="CAE2284683.1"/>
    </source>
</evidence>
<feature type="domain" description="KNTC1 third ARM-repeats" evidence="2">
    <location>
        <begin position="1586"/>
        <end position="1684"/>
    </location>
</feature>
<dbReference type="GO" id="GO:0005737">
    <property type="term" value="C:cytoplasm"/>
    <property type="evidence" value="ECO:0007669"/>
    <property type="project" value="TreeGrafter"/>
</dbReference>
<evidence type="ECO:0000259" key="2">
    <source>
        <dbReference type="Pfam" id="PF24515"/>
    </source>
</evidence>
<reference evidence="3" key="1">
    <citation type="submission" date="2021-01" db="EMBL/GenBank/DDBJ databases">
        <authorList>
            <person name="Corre E."/>
            <person name="Pelletier E."/>
            <person name="Niang G."/>
            <person name="Scheremetjew M."/>
            <person name="Finn R."/>
            <person name="Kale V."/>
            <person name="Holt S."/>
            <person name="Cochrane G."/>
            <person name="Meng A."/>
            <person name="Brown T."/>
            <person name="Cohen L."/>
        </authorList>
    </citation>
    <scope>NUCLEOTIDE SEQUENCE</scope>
    <source>
        <strain evidence="3">Isolate 1302-5</strain>
    </source>
</reference>
<dbReference type="GO" id="GO:0005828">
    <property type="term" value="C:kinetochore microtubule"/>
    <property type="evidence" value="ECO:0007669"/>
    <property type="project" value="TreeGrafter"/>
</dbReference>
<feature type="region of interest" description="Disordered" evidence="1">
    <location>
        <begin position="2281"/>
        <end position="2324"/>
    </location>
</feature>
<gene>
    <name evidence="3" type="ORF">OAUR00152_LOCUS39673</name>
</gene>
<dbReference type="EMBL" id="HBKQ01058051">
    <property type="protein sequence ID" value="CAE2284683.1"/>
    <property type="molecule type" value="Transcribed_RNA"/>
</dbReference>
<feature type="compositionally biased region" description="Low complexity" evidence="1">
    <location>
        <begin position="2303"/>
        <end position="2314"/>
    </location>
</feature>